<reference evidence="2 3" key="1">
    <citation type="submission" date="2018-07" db="EMBL/GenBank/DDBJ databases">
        <title>A draft genome of a endophytic bacteria, a new species of Pedobacter.</title>
        <authorList>
            <person name="Zhang Z.D."/>
            <person name="Chen Z.J."/>
        </authorList>
    </citation>
    <scope>NUCLEOTIDE SEQUENCE [LARGE SCALE GENOMIC DNA]</scope>
    <source>
        <strain evidence="2 3">RS10</strain>
    </source>
</reference>
<feature type="transmembrane region" description="Helical" evidence="1">
    <location>
        <begin position="50"/>
        <end position="68"/>
    </location>
</feature>
<sequence length="77" mass="9262">MADVWDVALDSVLILALFFWVRLLSLRGPFFWKHAPDRYQTSEKKWDMKITIQILGLKLSYLWLAFFTKRKSNIKQQ</sequence>
<accession>A0A366LCH9</accession>
<protein>
    <submittedName>
        <fullName evidence="2">Uncharacterized protein</fullName>
    </submittedName>
</protein>
<dbReference type="AlphaFoldDB" id="A0A366LCH9"/>
<organism evidence="2 3">
    <name type="scientific">Pedobacter miscanthi</name>
    <dbReference type="NCBI Taxonomy" id="2259170"/>
    <lineage>
        <taxon>Bacteria</taxon>
        <taxon>Pseudomonadati</taxon>
        <taxon>Bacteroidota</taxon>
        <taxon>Sphingobacteriia</taxon>
        <taxon>Sphingobacteriales</taxon>
        <taxon>Sphingobacteriaceae</taxon>
        <taxon>Pedobacter</taxon>
    </lineage>
</organism>
<dbReference type="EMBL" id="QNQU01000002">
    <property type="protein sequence ID" value="RBQ11556.1"/>
    <property type="molecule type" value="Genomic_DNA"/>
</dbReference>
<keyword evidence="1" id="KW-0812">Transmembrane</keyword>
<feature type="transmembrane region" description="Helical" evidence="1">
    <location>
        <begin position="12"/>
        <end position="30"/>
    </location>
</feature>
<gene>
    <name evidence="2" type="ORF">DRW42_03590</name>
</gene>
<keyword evidence="1" id="KW-0472">Membrane</keyword>
<name>A0A366LCH9_9SPHI</name>
<evidence type="ECO:0000313" key="2">
    <source>
        <dbReference type="EMBL" id="RBQ11556.1"/>
    </source>
</evidence>
<comment type="caution">
    <text evidence="2">The sequence shown here is derived from an EMBL/GenBank/DDBJ whole genome shotgun (WGS) entry which is preliminary data.</text>
</comment>
<keyword evidence="3" id="KW-1185">Reference proteome</keyword>
<keyword evidence="1" id="KW-1133">Transmembrane helix</keyword>
<dbReference type="Proteomes" id="UP000252081">
    <property type="component" value="Unassembled WGS sequence"/>
</dbReference>
<evidence type="ECO:0000313" key="3">
    <source>
        <dbReference type="Proteomes" id="UP000252081"/>
    </source>
</evidence>
<evidence type="ECO:0000256" key="1">
    <source>
        <dbReference type="SAM" id="Phobius"/>
    </source>
</evidence>
<proteinExistence type="predicted"/>